<keyword evidence="1" id="KW-0472">Membrane</keyword>
<evidence type="ECO:0000313" key="3">
    <source>
        <dbReference type="Proteomes" id="UP000824265"/>
    </source>
</evidence>
<organism evidence="2 3">
    <name type="scientific">Candidatus Acetatifactor stercoripullorum</name>
    <dbReference type="NCBI Taxonomy" id="2838414"/>
    <lineage>
        <taxon>Bacteria</taxon>
        <taxon>Bacillati</taxon>
        <taxon>Bacillota</taxon>
        <taxon>Clostridia</taxon>
        <taxon>Lachnospirales</taxon>
        <taxon>Lachnospiraceae</taxon>
        <taxon>Acetatifactor</taxon>
    </lineage>
</organism>
<protein>
    <submittedName>
        <fullName evidence="2">Uncharacterized protein</fullName>
    </submittedName>
</protein>
<reference evidence="2" key="2">
    <citation type="submission" date="2021-04" db="EMBL/GenBank/DDBJ databases">
        <authorList>
            <person name="Gilroy R."/>
        </authorList>
    </citation>
    <scope>NUCLEOTIDE SEQUENCE</scope>
    <source>
        <strain evidence="2">CHK195-6426</strain>
    </source>
</reference>
<dbReference type="AlphaFoldDB" id="A0A9D1R785"/>
<gene>
    <name evidence="2" type="ORF">H9742_11790</name>
</gene>
<sequence length="292" mass="32495">MRELLRNAWLGWQNYTDDGKLAALLLAALLFLWLRNKKVSQKGFLSYAVLMTACCIFPVTAVLLMLYQTKFYDYQWIWSLVPMTPVIAWGITEFLTEEAVVKGESAGKGPKKEGSYFPLRPACFFVLAAVLVLLCGSLGHPAWDVEKDQTQRAQCAQLLAQLPRQEQGASLCLWGPREVMEYARALDGSVNLIYGRNMWDEALNAYSYDVYPEQIRELYEQMCSLEETGQFLQDNGSGEGAPAPDKVLAAAVERGVNCFVLPNAVTQETLVSIEGMLGSQAAAVGSYYVIML</sequence>
<reference evidence="2" key="1">
    <citation type="journal article" date="2021" name="PeerJ">
        <title>Extensive microbial diversity within the chicken gut microbiome revealed by metagenomics and culture.</title>
        <authorList>
            <person name="Gilroy R."/>
            <person name="Ravi A."/>
            <person name="Getino M."/>
            <person name="Pursley I."/>
            <person name="Horton D.L."/>
            <person name="Alikhan N.F."/>
            <person name="Baker D."/>
            <person name="Gharbi K."/>
            <person name="Hall N."/>
            <person name="Watson M."/>
            <person name="Adriaenssens E.M."/>
            <person name="Foster-Nyarko E."/>
            <person name="Jarju S."/>
            <person name="Secka A."/>
            <person name="Antonio M."/>
            <person name="Oren A."/>
            <person name="Chaudhuri R.R."/>
            <person name="La Ragione R."/>
            <person name="Hildebrand F."/>
            <person name="Pallen M.J."/>
        </authorList>
    </citation>
    <scope>NUCLEOTIDE SEQUENCE</scope>
    <source>
        <strain evidence="2">CHK195-6426</strain>
    </source>
</reference>
<evidence type="ECO:0000256" key="1">
    <source>
        <dbReference type="SAM" id="Phobius"/>
    </source>
</evidence>
<feature type="transmembrane region" description="Helical" evidence="1">
    <location>
        <begin position="20"/>
        <end position="35"/>
    </location>
</feature>
<feature type="transmembrane region" description="Helical" evidence="1">
    <location>
        <begin position="47"/>
        <end position="68"/>
    </location>
</feature>
<feature type="transmembrane region" description="Helical" evidence="1">
    <location>
        <begin position="117"/>
        <end position="143"/>
    </location>
</feature>
<proteinExistence type="predicted"/>
<keyword evidence="1" id="KW-0812">Transmembrane</keyword>
<feature type="transmembrane region" description="Helical" evidence="1">
    <location>
        <begin position="74"/>
        <end position="96"/>
    </location>
</feature>
<evidence type="ECO:0000313" key="2">
    <source>
        <dbReference type="EMBL" id="HIW82175.1"/>
    </source>
</evidence>
<dbReference type="Proteomes" id="UP000824265">
    <property type="component" value="Unassembled WGS sequence"/>
</dbReference>
<name>A0A9D1R785_9FIRM</name>
<dbReference type="EMBL" id="DXGH01000065">
    <property type="protein sequence ID" value="HIW82175.1"/>
    <property type="molecule type" value="Genomic_DNA"/>
</dbReference>
<accession>A0A9D1R785</accession>
<comment type="caution">
    <text evidence="2">The sequence shown here is derived from an EMBL/GenBank/DDBJ whole genome shotgun (WGS) entry which is preliminary data.</text>
</comment>
<keyword evidence="1" id="KW-1133">Transmembrane helix</keyword>